<dbReference type="Gene3D" id="2.130.10.10">
    <property type="entry name" value="YVTN repeat-like/Quinoprotein amine dehydrogenase"/>
    <property type="match status" value="1"/>
</dbReference>
<dbReference type="InterPro" id="IPR011045">
    <property type="entry name" value="N2O_reductase_N"/>
</dbReference>
<dbReference type="PANTHER" id="PTHR47197">
    <property type="entry name" value="PROTEIN NIRF"/>
    <property type="match status" value="1"/>
</dbReference>
<dbReference type="STRING" id="1434111.MSLAZ_1094"/>
<feature type="transmembrane region" description="Helical" evidence="1">
    <location>
        <begin position="12"/>
        <end position="40"/>
    </location>
</feature>
<dbReference type="InterPro" id="IPR051200">
    <property type="entry name" value="Host-pathogen_enzymatic-act"/>
</dbReference>
<dbReference type="EMBL" id="CP009515">
    <property type="protein sequence ID" value="AKB74355.1"/>
    <property type="molecule type" value="Genomic_DNA"/>
</dbReference>
<keyword evidence="3" id="KW-1185">Reference proteome</keyword>
<sequence length="265" mass="28645">MNEMTCDKTHRGHALITFLGITTLVLLMLVSITGAAPFAYISNVDDNTVSVIDTATDTVTVTSVGTNPKGVAVSPDESKVYVTNEGENTVSVINTSTNTVTASVPVGKWPYAFGKFIGDSVTVIPLEDPVTVTPLEDPITVTTPTTATETICKEVNDYLPKYPDGVALKIINKIGSDILVVWTKADSKKPVFKVNVLTEQNRTVTTLTGNFDEYIRTGCSWYRVSQTTNDGHTQLKSGYTYTVTYYWGSNGTGLEPIPDSEAPEI</sequence>
<dbReference type="KEGG" id="mls:MSLAZ_1094"/>
<accession>A0A0E3WSC9</accession>
<dbReference type="HOGENOM" id="CLU_1131631_0_0_2"/>
<gene>
    <name evidence="2" type="ORF">MSLAZ_1094</name>
</gene>
<reference evidence="2 3" key="1">
    <citation type="submission" date="2014-07" db="EMBL/GenBank/DDBJ databases">
        <title>Methanogenic archaea and the global carbon cycle.</title>
        <authorList>
            <person name="Henriksen J.R."/>
            <person name="Luke J."/>
            <person name="Reinhart S."/>
            <person name="Benedict M.N."/>
            <person name="Youngblut N.D."/>
            <person name="Metcalf M.E."/>
            <person name="Whitaker R.J."/>
            <person name="Metcalf W.W."/>
        </authorList>
    </citation>
    <scope>NUCLEOTIDE SEQUENCE [LARGE SCALE GENOMIC DNA]</scope>
    <source>
        <strain evidence="2 3">Z-7289</strain>
    </source>
</reference>
<organism evidence="2 3">
    <name type="scientific">Methanosarcina lacustris Z-7289</name>
    <dbReference type="NCBI Taxonomy" id="1434111"/>
    <lineage>
        <taxon>Archaea</taxon>
        <taxon>Methanobacteriati</taxon>
        <taxon>Methanobacteriota</taxon>
        <taxon>Stenosarchaea group</taxon>
        <taxon>Methanomicrobia</taxon>
        <taxon>Methanosarcinales</taxon>
        <taxon>Methanosarcinaceae</taxon>
        <taxon>Methanosarcina</taxon>
    </lineage>
</organism>
<dbReference type="InterPro" id="IPR015943">
    <property type="entry name" value="WD40/YVTN_repeat-like_dom_sf"/>
</dbReference>
<keyword evidence="1" id="KW-1133">Transmembrane helix</keyword>
<dbReference type="PATRIC" id="fig|1434111.4.peg.1408"/>
<dbReference type="AlphaFoldDB" id="A0A0E3WSC9"/>
<dbReference type="RefSeq" id="WP_052722867.1">
    <property type="nucleotide sequence ID" value="NZ_CP009515.1"/>
</dbReference>
<dbReference type="InterPro" id="IPR011964">
    <property type="entry name" value="YVTN_b-propeller_repeat"/>
</dbReference>
<dbReference type="NCBIfam" id="TIGR02276">
    <property type="entry name" value="beta_rpt_yvtn"/>
    <property type="match status" value="2"/>
</dbReference>
<dbReference type="SUPFAM" id="SSF50974">
    <property type="entry name" value="Nitrous oxide reductase, N-terminal domain"/>
    <property type="match status" value="1"/>
</dbReference>
<dbReference type="OrthoDB" id="384802at2157"/>
<evidence type="ECO:0000256" key="1">
    <source>
        <dbReference type="SAM" id="Phobius"/>
    </source>
</evidence>
<keyword evidence="1" id="KW-0472">Membrane</keyword>
<dbReference type="Proteomes" id="UP000033072">
    <property type="component" value="Chromosome"/>
</dbReference>
<evidence type="ECO:0000313" key="2">
    <source>
        <dbReference type="EMBL" id="AKB74355.1"/>
    </source>
</evidence>
<protein>
    <recommendedName>
        <fullName evidence="4">Cell surface protein</fullName>
    </recommendedName>
</protein>
<keyword evidence="1" id="KW-0812">Transmembrane</keyword>
<evidence type="ECO:0008006" key="4">
    <source>
        <dbReference type="Google" id="ProtNLM"/>
    </source>
</evidence>
<proteinExistence type="predicted"/>
<evidence type="ECO:0000313" key="3">
    <source>
        <dbReference type="Proteomes" id="UP000033072"/>
    </source>
</evidence>
<dbReference type="GeneID" id="24805820"/>
<dbReference type="PANTHER" id="PTHR47197:SF3">
    <property type="entry name" value="DIHYDRO-HEME D1 DEHYDROGENASE"/>
    <property type="match status" value="1"/>
</dbReference>
<name>A0A0E3WSC9_9EURY</name>